<proteinExistence type="predicted"/>
<organism evidence="2 3">
    <name type="scientific">Nocardia jiangxiensis</name>
    <dbReference type="NCBI Taxonomy" id="282685"/>
    <lineage>
        <taxon>Bacteria</taxon>
        <taxon>Bacillati</taxon>
        <taxon>Actinomycetota</taxon>
        <taxon>Actinomycetes</taxon>
        <taxon>Mycobacteriales</taxon>
        <taxon>Nocardiaceae</taxon>
        <taxon>Nocardia</taxon>
    </lineage>
</organism>
<accession>A0ABW6RXV7</accession>
<reference evidence="2 3" key="1">
    <citation type="submission" date="2024-10" db="EMBL/GenBank/DDBJ databases">
        <title>The Natural Products Discovery Center: Release of the First 8490 Sequenced Strains for Exploring Actinobacteria Biosynthetic Diversity.</title>
        <authorList>
            <person name="Kalkreuter E."/>
            <person name="Kautsar S.A."/>
            <person name="Yang D."/>
            <person name="Bader C.D."/>
            <person name="Teijaro C.N."/>
            <person name="Fluegel L."/>
            <person name="Davis C.M."/>
            <person name="Simpson J.R."/>
            <person name="Lauterbach L."/>
            <person name="Steele A.D."/>
            <person name="Gui C."/>
            <person name="Meng S."/>
            <person name="Li G."/>
            <person name="Viehrig K."/>
            <person name="Ye F."/>
            <person name="Su P."/>
            <person name="Kiefer A.F."/>
            <person name="Nichols A."/>
            <person name="Cepeda A.J."/>
            <person name="Yan W."/>
            <person name="Fan B."/>
            <person name="Jiang Y."/>
            <person name="Adhikari A."/>
            <person name="Zheng C.-J."/>
            <person name="Schuster L."/>
            <person name="Cowan T.M."/>
            <person name="Smanski M.J."/>
            <person name="Chevrette M.G."/>
            <person name="De Carvalho L.P.S."/>
            <person name="Shen B."/>
        </authorList>
    </citation>
    <scope>NUCLEOTIDE SEQUENCE [LARGE SCALE GENOMIC DNA]</scope>
    <source>
        <strain evidence="2 3">NPDC002593</strain>
    </source>
</reference>
<dbReference type="EMBL" id="JBIAQY010000004">
    <property type="protein sequence ID" value="MFF3568873.1"/>
    <property type="molecule type" value="Genomic_DNA"/>
</dbReference>
<sequence>MSSTPEMIFVAAAAFGAAALVTLTALSPARADAGYGRAYRARSSSVPTGRDPYLAGRTSGDFH</sequence>
<gene>
    <name evidence="2" type="ORF">ACFYXQ_13965</name>
</gene>
<feature type="region of interest" description="Disordered" evidence="1">
    <location>
        <begin position="41"/>
        <end position="63"/>
    </location>
</feature>
<dbReference type="Proteomes" id="UP001601992">
    <property type="component" value="Unassembled WGS sequence"/>
</dbReference>
<keyword evidence="3" id="KW-1185">Reference proteome</keyword>
<evidence type="ECO:0000313" key="3">
    <source>
        <dbReference type="Proteomes" id="UP001601992"/>
    </source>
</evidence>
<comment type="caution">
    <text evidence="2">The sequence shown here is derived from an EMBL/GenBank/DDBJ whole genome shotgun (WGS) entry which is preliminary data.</text>
</comment>
<evidence type="ECO:0000256" key="1">
    <source>
        <dbReference type="SAM" id="MobiDB-lite"/>
    </source>
</evidence>
<protein>
    <submittedName>
        <fullName evidence="2">Uncharacterized protein</fullName>
    </submittedName>
</protein>
<dbReference type="RefSeq" id="WP_157186307.1">
    <property type="nucleotide sequence ID" value="NZ_JBIAQY010000004.1"/>
</dbReference>
<evidence type="ECO:0000313" key="2">
    <source>
        <dbReference type="EMBL" id="MFF3568873.1"/>
    </source>
</evidence>
<name>A0ABW6RXV7_9NOCA</name>